<keyword evidence="11" id="KW-1185">Reference proteome</keyword>
<evidence type="ECO:0000256" key="8">
    <source>
        <dbReference type="ARBA" id="ARBA00048337"/>
    </source>
</evidence>
<dbReference type="InterPro" id="IPR016084">
    <property type="entry name" value="Haem_Oase-like_multi-hlx"/>
</dbReference>
<evidence type="ECO:0000256" key="5">
    <source>
        <dbReference type="ARBA" id="ARBA00012684"/>
    </source>
</evidence>
<dbReference type="InterPro" id="IPR050967">
    <property type="entry name" value="Thiamine_Salvage_TenA"/>
</dbReference>
<comment type="subunit">
    <text evidence="4">Homotetramer.</text>
</comment>
<dbReference type="EC" id="3.5.99.2" evidence="5"/>
<evidence type="ECO:0000256" key="6">
    <source>
        <dbReference type="ARBA" id="ARBA00013647"/>
    </source>
</evidence>
<evidence type="ECO:0000259" key="9">
    <source>
        <dbReference type="Pfam" id="PF03070"/>
    </source>
</evidence>
<dbReference type="GO" id="GO:0009229">
    <property type="term" value="P:thiamine diphosphate biosynthetic process"/>
    <property type="evidence" value="ECO:0007669"/>
    <property type="project" value="UniProtKB-UniPathway"/>
</dbReference>
<dbReference type="GO" id="GO:0009228">
    <property type="term" value="P:thiamine biosynthetic process"/>
    <property type="evidence" value="ECO:0007669"/>
    <property type="project" value="UniProtKB-KW"/>
</dbReference>
<dbReference type="RefSeq" id="WP_006500916.1">
    <property type="nucleotide sequence ID" value="NZ_CP011013.1"/>
</dbReference>
<evidence type="ECO:0000256" key="7">
    <source>
        <dbReference type="ARBA" id="ARBA00022977"/>
    </source>
</evidence>
<evidence type="ECO:0000256" key="4">
    <source>
        <dbReference type="ARBA" id="ARBA00011881"/>
    </source>
</evidence>
<comment type="similarity">
    <text evidence="3">Belongs to the TenA family.</text>
</comment>
<dbReference type="PANTHER" id="PTHR43198:SF2">
    <property type="entry name" value="SI:CH1073-67J19.1-RELATED"/>
    <property type="match status" value="1"/>
</dbReference>
<dbReference type="Pfam" id="PF03070">
    <property type="entry name" value="TENA_THI-4"/>
    <property type="match status" value="1"/>
</dbReference>
<gene>
    <name evidence="10" type="ORF">LBLM1_03325</name>
</gene>
<dbReference type="EMBL" id="CP011013">
    <property type="protein sequence ID" value="AJT50193.1"/>
    <property type="molecule type" value="Genomic_DNA"/>
</dbReference>
<dbReference type="InterPro" id="IPR004305">
    <property type="entry name" value="Thiaminase-2/PQQC"/>
</dbReference>
<dbReference type="Gene3D" id="1.20.910.10">
    <property type="entry name" value="Heme oxygenase-like"/>
    <property type="match status" value="1"/>
</dbReference>
<dbReference type="AlphaFoldDB" id="A0A0D4CJ97"/>
<evidence type="ECO:0000256" key="2">
    <source>
        <dbReference type="ARBA" id="ARBA00004948"/>
    </source>
</evidence>
<dbReference type="GO" id="GO:0005829">
    <property type="term" value="C:cytosol"/>
    <property type="evidence" value="ECO:0007669"/>
    <property type="project" value="TreeGrafter"/>
</dbReference>
<dbReference type="STRING" id="1130798.LBLM1_03325"/>
<accession>A0A0D4CJ97</accession>
<dbReference type="HOGENOM" id="CLU_077537_3_0_9"/>
<dbReference type="CDD" id="cd19364">
    <property type="entry name" value="TenA_C_BsTenA-like"/>
    <property type="match status" value="1"/>
</dbReference>
<dbReference type="PANTHER" id="PTHR43198">
    <property type="entry name" value="BIFUNCTIONAL TH2 PROTEIN"/>
    <property type="match status" value="1"/>
</dbReference>
<dbReference type="KEGG" id="lmu:LBLM1_03325"/>
<name>A0A0D4CJ97_LIMMU</name>
<evidence type="ECO:0000256" key="3">
    <source>
        <dbReference type="ARBA" id="ARBA00010264"/>
    </source>
</evidence>
<reference evidence="10 11" key="1">
    <citation type="journal article" date="2012" name="J. Bacteriol.">
        <title>Genome sequence of Lactobacillus mucosae LM1, isolated from piglet feces.</title>
        <authorList>
            <person name="Lee J.H."/>
            <person name="Valeriano V.D."/>
            <person name="Shin Y.R."/>
            <person name="Chae J.P."/>
            <person name="Kim G.B."/>
            <person name="Ham J.S."/>
            <person name="Chun J."/>
            <person name="Kang D.K."/>
        </authorList>
    </citation>
    <scope>NUCLEOTIDE SEQUENCE [LARGE SCALE GENOMIC DNA]</scope>
    <source>
        <strain evidence="10 11">LM1</strain>
    </source>
</reference>
<keyword evidence="7" id="KW-0784">Thiamine biosynthesis</keyword>
<feature type="domain" description="Thiaminase-2/PQQC" evidence="9">
    <location>
        <begin position="17"/>
        <end position="210"/>
    </location>
</feature>
<proteinExistence type="inferred from homology"/>
<comment type="catalytic activity">
    <reaction evidence="1">
        <text>4-amino-5-aminomethyl-2-methylpyrimidine + H2O = 4-amino-5-hydroxymethyl-2-methylpyrimidine + NH4(+)</text>
        <dbReference type="Rhea" id="RHEA:31799"/>
        <dbReference type="ChEBI" id="CHEBI:15377"/>
        <dbReference type="ChEBI" id="CHEBI:16892"/>
        <dbReference type="ChEBI" id="CHEBI:28938"/>
        <dbReference type="ChEBI" id="CHEBI:63416"/>
        <dbReference type="EC" id="3.5.99.2"/>
    </reaction>
</comment>
<evidence type="ECO:0000313" key="11">
    <source>
        <dbReference type="Proteomes" id="UP000003645"/>
    </source>
</evidence>
<dbReference type="OrthoDB" id="34166at2"/>
<evidence type="ECO:0000256" key="1">
    <source>
        <dbReference type="ARBA" id="ARBA00001881"/>
    </source>
</evidence>
<organism evidence="10 11">
    <name type="scientific">Limosilactobacillus mucosae LM1</name>
    <dbReference type="NCBI Taxonomy" id="1130798"/>
    <lineage>
        <taxon>Bacteria</taxon>
        <taxon>Bacillati</taxon>
        <taxon>Bacillota</taxon>
        <taxon>Bacilli</taxon>
        <taxon>Lactobacillales</taxon>
        <taxon>Lactobacillaceae</taxon>
        <taxon>Limosilactobacillus</taxon>
    </lineage>
</organism>
<dbReference type="GO" id="GO:0050334">
    <property type="term" value="F:thiaminase activity"/>
    <property type="evidence" value="ECO:0007669"/>
    <property type="project" value="UniProtKB-EC"/>
</dbReference>
<comment type="catalytic activity">
    <reaction evidence="8">
        <text>thiamine + H2O = 5-(2-hydroxyethyl)-4-methylthiazole + 4-amino-5-hydroxymethyl-2-methylpyrimidine + H(+)</text>
        <dbReference type="Rhea" id="RHEA:17509"/>
        <dbReference type="ChEBI" id="CHEBI:15377"/>
        <dbReference type="ChEBI" id="CHEBI:15378"/>
        <dbReference type="ChEBI" id="CHEBI:16892"/>
        <dbReference type="ChEBI" id="CHEBI:17957"/>
        <dbReference type="ChEBI" id="CHEBI:18385"/>
        <dbReference type="EC" id="3.5.99.2"/>
    </reaction>
</comment>
<dbReference type="UniPathway" id="UPA00060"/>
<dbReference type="Proteomes" id="UP000003645">
    <property type="component" value="Chromosome"/>
</dbReference>
<dbReference type="SUPFAM" id="SSF48613">
    <property type="entry name" value="Heme oxygenase-like"/>
    <property type="match status" value="1"/>
</dbReference>
<comment type="pathway">
    <text evidence="2">Cofactor biosynthesis; thiamine diphosphate biosynthesis.</text>
</comment>
<evidence type="ECO:0000313" key="10">
    <source>
        <dbReference type="EMBL" id="AJT50193.1"/>
    </source>
</evidence>
<protein>
    <recommendedName>
        <fullName evidence="6">Aminopyrimidine aminohydrolase</fullName>
        <ecNumber evidence="5">3.5.99.2</ecNumber>
    </recommendedName>
</protein>
<sequence length="216" mass="24829">MSDFTTTLTGTINRTCQESITHPFIDQLSSGKLPQATFRYYLIQDHHYLTAFNQLHQLIADHLPEPDATILRHLSEGEDLAREKMHREINLSNAEITAAPVAPTAYAYISHMYYQLNRYGVAAAAAGLLPCYWLYSRVAQKLTGHHSPVPLYQEFFDSYAAADFTASTDQMKEIVNHQASEANLATRQQMQAAFNISCYYEKQFWQMAFEQQEWKY</sequence>